<proteinExistence type="predicted"/>
<evidence type="ECO:0000313" key="2">
    <source>
        <dbReference type="Proteomes" id="UP001244427"/>
    </source>
</evidence>
<name>A0AAW8EVC8_9MICO</name>
<dbReference type="AlphaFoldDB" id="A0AAW8EVC8"/>
<comment type="caution">
    <text evidence="1">The sequence shown here is derived from an EMBL/GenBank/DDBJ whole genome shotgun (WGS) entry which is preliminary data.</text>
</comment>
<evidence type="ECO:0000313" key="1">
    <source>
        <dbReference type="EMBL" id="MDQ0646337.1"/>
    </source>
</evidence>
<accession>A0AAW8EVC8</accession>
<dbReference type="RefSeq" id="WP_292910501.1">
    <property type="nucleotide sequence ID" value="NZ_JAUSXV010000001.1"/>
</dbReference>
<gene>
    <name evidence="1" type="ORF">QFZ53_000533</name>
</gene>
<reference evidence="1 2" key="1">
    <citation type="submission" date="2023-07" db="EMBL/GenBank/DDBJ databases">
        <title>Comparative genomics of wheat-associated soil bacteria to identify genetic determinants of phenazine resistance.</title>
        <authorList>
            <person name="Mouncey N."/>
        </authorList>
    </citation>
    <scope>NUCLEOTIDE SEQUENCE [LARGE SCALE GENOMIC DNA]</scope>
    <source>
        <strain evidence="1 2">W4I9-1</strain>
    </source>
</reference>
<dbReference type="EMBL" id="JAUSXV010000001">
    <property type="protein sequence ID" value="MDQ0646337.1"/>
    <property type="molecule type" value="Genomic_DNA"/>
</dbReference>
<organism evidence="1 2">
    <name type="scientific">Microbacterium natoriense</name>
    <dbReference type="NCBI Taxonomy" id="284570"/>
    <lineage>
        <taxon>Bacteria</taxon>
        <taxon>Bacillati</taxon>
        <taxon>Actinomycetota</taxon>
        <taxon>Actinomycetes</taxon>
        <taxon>Micrococcales</taxon>
        <taxon>Microbacteriaceae</taxon>
        <taxon>Microbacterium</taxon>
    </lineage>
</organism>
<sequence length="92" mass="9885">MLIGLMRPVETTSVAVEGASLEEIQTQLEAHRPAGFDLVSSPVEMIKGAAVLKAVGTYARRDQVTEIQADDLDALHATVPEGWQLLNVRTAS</sequence>
<protein>
    <submittedName>
        <fullName evidence="1">Uncharacterized protein</fullName>
    </submittedName>
</protein>
<keyword evidence="2" id="KW-1185">Reference proteome</keyword>
<dbReference type="Proteomes" id="UP001244427">
    <property type="component" value="Unassembled WGS sequence"/>
</dbReference>